<evidence type="ECO:0000313" key="2">
    <source>
        <dbReference type="Proteomes" id="UP001244427"/>
    </source>
</evidence>
<proteinExistence type="predicted"/>
<keyword evidence="2" id="KW-1185">Reference proteome</keyword>
<name>A0AAW8EWC1_9MICO</name>
<organism evidence="1 2">
    <name type="scientific">Microbacterium natoriense</name>
    <dbReference type="NCBI Taxonomy" id="284570"/>
    <lineage>
        <taxon>Bacteria</taxon>
        <taxon>Bacillati</taxon>
        <taxon>Actinomycetota</taxon>
        <taxon>Actinomycetes</taxon>
        <taxon>Micrococcales</taxon>
        <taxon>Microbacteriaceae</taxon>
        <taxon>Microbacterium</taxon>
    </lineage>
</organism>
<dbReference type="EMBL" id="JAUSXV010000001">
    <property type="protein sequence ID" value="MDQ0647631.1"/>
    <property type="molecule type" value="Genomic_DNA"/>
</dbReference>
<sequence>MGGIAVVGLLTLLFTGCAPTPSGAREELERRADTLNTAAQDVLLAMDAAGLQGASAAGRVEYCGGSLKPGLAYSAGASATVGEDLAGAIDTMTEELQSLGWRHEGEIGDDRMSARFTRDDVTIDVKAGGAVIGGKTYGEDEMQVGITHADACVRVPDGVHDTDFADLEKKILPRA</sequence>
<dbReference type="RefSeq" id="WP_307295592.1">
    <property type="nucleotide sequence ID" value="NZ_JAUSXV010000001.1"/>
</dbReference>
<dbReference type="AlphaFoldDB" id="A0AAW8EWC1"/>
<protein>
    <recommendedName>
        <fullName evidence="3">Lipoprotein</fullName>
    </recommendedName>
</protein>
<evidence type="ECO:0000313" key="1">
    <source>
        <dbReference type="EMBL" id="MDQ0647631.1"/>
    </source>
</evidence>
<comment type="caution">
    <text evidence="1">The sequence shown here is derived from an EMBL/GenBank/DDBJ whole genome shotgun (WGS) entry which is preliminary data.</text>
</comment>
<gene>
    <name evidence="1" type="ORF">QFZ53_001827</name>
</gene>
<accession>A0AAW8EWC1</accession>
<evidence type="ECO:0008006" key="3">
    <source>
        <dbReference type="Google" id="ProtNLM"/>
    </source>
</evidence>
<reference evidence="1 2" key="1">
    <citation type="submission" date="2023-07" db="EMBL/GenBank/DDBJ databases">
        <title>Comparative genomics of wheat-associated soil bacteria to identify genetic determinants of phenazine resistance.</title>
        <authorList>
            <person name="Mouncey N."/>
        </authorList>
    </citation>
    <scope>NUCLEOTIDE SEQUENCE [LARGE SCALE GENOMIC DNA]</scope>
    <source>
        <strain evidence="1 2">W4I9-1</strain>
    </source>
</reference>
<dbReference type="Proteomes" id="UP001244427">
    <property type="component" value="Unassembled WGS sequence"/>
</dbReference>